<gene>
    <name evidence="3" type="primary">LOC109465074</name>
</gene>
<dbReference type="OrthoDB" id="10063408at2759"/>
<dbReference type="Proteomes" id="UP000515135">
    <property type="component" value="Unplaced"/>
</dbReference>
<reference evidence="3" key="1">
    <citation type="submission" date="2025-08" db="UniProtKB">
        <authorList>
            <consortium name="RefSeq"/>
        </authorList>
    </citation>
    <scope>IDENTIFICATION</scope>
    <source>
        <tissue evidence="3">Gonad</tissue>
    </source>
</reference>
<dbReference type="InterPro" id="IPR041457">
    <property type="entry name" value="CxC2_KDZ-assoc"/>
</dbReference>
<dbReference type="AlphaFoldDB" id="A0A6P4Y5Y4"/>
<keyword evidence="2" id="KW-1185">Reference proteome</keyword>
<proteinExistence type="predicted"/>
<protein>
    <submittedName>
        <fullName evidence="3">Uncharacterized protein LOC109465074</fullName>
    </submittedName>
</protein>
<sequence>MSKRKKKSGWFMPQDGCFQPYIHEKTLVLPHQEMCFSRYYRALTVFDQNGRLQYVNVAMCNHESEVQTLLQLGLWGATPTKPQTAFSVSLLEWLVWLSKEDQVSTEAFCRTVRWKNNLTRKEFNTLYRALTGECISEFRHLKHRLERMKDVSDGIICPACPKNDGEQYIAIDANFSLVRKESLGVSSGPPLHGESVFLDDGALVEFLNNYYDKETPPDVRSCRTYYYMLSPKRKKASTISVTTA</sequence>
<dbReference type="RefSeq" id="XP_019617774.1">
    <property type="nucleotide sequence ID" value="XM_019762215.1"/>
</dbReference>
<dbReference type="PANTHER" id="PTHR33096">
    <property type="entry name" value="CXC2 DOMAIN-CONTAINING PROTEIN"/>
    <property type="match status" value="1"/>
</dbReference>
<accession>A0A6P4Y5Y4</accession>
<dbReference type="GeneID" id="109465074"/>
<name>A0A6P4Y5Y4_BRABE</name>
<evidence type="ECO:0000313" key="2">
    <source>
        <dbReference type="Proteomes" id="UP000515135"/>
    </source>
</evidence>
<feature type="domain" description="CxC2-like cysteine cluster KDZ transposase-associated" evidence="1">
    <location>
        <begin position="32"/>
        <end position="115"/>
    </location>
</feature>
<evidence type="ECO:0000313" key="3">
    <source>
        <dbReference type="RefSeq" id="XP_019617774.1"/>
    </source>
</evidence>
<dbReference type="PANTHER" id="PTHR33096:SF1">
    <property type="entry name" value="CXC1-LIKE CYSTEINE CLUSTER ASSOCIATED WITH KDZ TRANSPOSASES DOMAIN-CONTAINING PROTEIN"/>
    <property type="match status" value="1"/>
</dbReference>
<evidence type="ECO:0000259" key="1">
    <source>
        <dbReference type="Pfam" id="PF18803"/>
    </source>
</evidence>
<dbReference type="Pfam" id="PF18803">
    <property type="entry name" value="CxC2"/>
    <property type="match status" value="1"/>
</dbReference>
<organism evidence="2 3">
    <name type="scientific">Branchiostoma belcheri</name>
    <name type="common">Amphioxus</name>
    <dbReference type="NCBI Taxonomy" id="7741"/>
    <lineage>
        <taxon>Eukaryota</taxon>
        <taxon>Metazoa</taxon>
        <taxon>Chordata</taxon>
        <taxon>Cephalochordata</taxon>
        <taxon>Leptocardii</taxon>
        <taxon>Amphioxiformes</taxon>
        <taxon>Branchiostomatidae</taxon>
        <taxon>Branchiostoma</taxon>
    </lineage>
</organism>
<dbReference type="KEGG" id="bbel:109465074"/>